<evidence type="ECO:0000259" key="6">
    <source>
        <dbReference type="PROSITE" id="PS50052"/>
    </source>
</evidence>
<dbReference type="Proteomes" id="UP001292094">
    <property type="component" value="Unassembled WGS sequence"/>
</dbReference>
<evidence type="ECO:0000256" key="4">
    <source>
        <dbReference type="SAM" id="MobiDB-lite"/>
    </source>
</evidence>
<dbReference type="InterPro" id="IPR036892">
    <property type="entry name" value="L27_dom_sf"/>
</dbReference>
<evidence type="ECO:0000259" key="8">
    <source>
        <dbReference type="PROSITE" id="PS51022"/>
    </source>
</evidence>
<evidence type="ECO:0000256" key="3">
    <source>
        <dbReference type="PROSITE-ProRule" id="PRU00192"/>
    </source>
</evidence>
<dbReference type="EMBL" id="JAWZYT010000472">
    <property type="protein sequence ID" value="KAK4323102.1"/>
    <property type="molecule type" value="Genomic_DNA"/>
</dbReference>
<dbReference type="SMART" id="SM00569">
    <property type="entry name" value="L27"/>
    <property type="match status" value="2"/>
</dbReference>
<protein>
    <recommendedName>
        <fullName evidence="11">MAGUK p55 subfamily member 7</fullName>
    </recommendedName>
</protein>
<dbReference type="AlphaFoldDB" id="A0AAE1UFY2"/>
<dbReference type="Pfam" id="PF07653">
    <property type="entry name" value="SH3_2"/>
    <property type="match status" value="1"/>
</dbReference>
<feature type="domain" description="SH3" evidence="5">
    <location>
        <begin position="228"/>
        <end position="298"/>
    </location>
</feature>
<dbReference type="CDD" id="cd00071">
    <property type="entry name" value="GMPK"/>
    <property type="match status" value="1"/>
</dbReference>
<accession>A0AAE1UFY2</accession>
<dbReference type="SUPFAM" id="SSF101288">
    <property type="entry name" value="L27 domain"/>
    <property type="match status" value="1"/>
</dbReference>
<dbReference type="InterPro" id="IPR050716">
    <property type="entry name" value="MAGUK"/>
</dbReference>
<name>A0AAE1UFY2_9EUCA</name>
<dbReference type="InterPro" id="IPR027417">
    <property type="entry name" value="P-loop_NTPase"/>
</dbReference>
<dbReference type="InterPro" id="IPR001478">
    <property type="entry name" value="PDZ"/>
</dbReference>
<feature type="region of interest" description="Disordered" evidence="4">
    <location>
        <begin position="306"/>
        <end position="325"/>
    </location>
</feature>
<dbReference type="PROSITE" id="PS50052">
    <property type="entry name" value="GUANYLATE_KINASE_2"/>
    <property type="match status" value="1"/>
</dbReference>
<dbReference type="PROSITE" id="PS50106">
    <property type="entry name" value="PDZ"/>
    <property type="match status" value="1"/>
</dbReference>
<dbReference type="Pfam" id="PF00625">
    <property type="entry name" value="Guanylate_kin"/>
    <property type="match status" value="1"/>
</dbReference>
<dbReference type="InterPro" id="IPR008144">
    <property type="entry name" value="Guanylate_kin-like_dom"/>
</dbReference>
<evidence type="ECO:0000313" key="10">
    <source>
        <dbReference type="Proteomes" id="UP001292094"/>
    </source>
</evidence>
<dbReference type="SUPFAM" id="SSF50156">
    <property type="entry name" value="PDZ domain-like"/>
    <property type="match status" value="1"/>
</dbReference>
<dbReference type="SUPFAM" id="SSF50044">
    <property type="entry name" value="SH3-domain"/>
    <property type="match status" value="1"/>
</dbReference>
<dbReference type="Pfam" id="PF00595">
    <property type="entry name" value="PDZ"/>
    <property type="match status" value="1"/>
</dbReference>
<dbReference type="Gene3D" id="1.10.287.650">
    <property type="entry name" value="L27 domain"/>
    <property type="match status" value="1"/>
</dbReference>
<organism evidence="9 10">
    <name type="scientific">Petrolisthes manimaculis</name>
    <dbReference type="NCBI Taxonomy" id="1843537"/>
    <lineage>
        <taxon>Eukaryota</taxon>
        <taxon>Metazoa</taxon>
        <taxon>Ecdysozoa</taxon>
        <taxon>Arthropoda</taxon>
        <taxon>Crustacea</taxon>
        <taxon>Multicrustacea</taxon>
        <taxon>Malacostraca</taxon>
        <taxon>Eumalacostraca</taxon>
        <taxon>Eucarida</taxon>
        <taxon>Decapoda</taxon>
        <taxon>Pleocyemata</taxon>
        <taxon>Anomura</taxon>
        <taxon>Galatheoidea</taxon>
        <taxon>Porcellanidae</taxon>
        <taxon>Petrolisthes</taxon>
    </lineage>
</organism>
<dbReference type="Pfam" id="PF02828">
    <property type="entry name" value="L27"/>
    <property type="match status" value="1"/>
</dbReference>
<comment type="similarity">
    <text evidence="1">Belongs to the MAGUK family.</text>
</comment>
<comment type="caution">
    <text evidence="9">The sequence shown here is derived from an EMBL/GenBank/DDBJ whole genome shotgun (WGS) entry which is preliminary data.</text>
</comment>
<keyword evidence="10" id="KW-1185">Reference proteome</keyword>
<feature type="domain" description="L27" evidence="8">
    <location>
        <begin position="65"/>
        <end position="123"/>
    </location>
</feature>
<dbReference type="Gene3D" id="3.40.50.300">
    <property type="entry name" value="P-loop containing nucleotide triphosphate hydrolases"/>
    <property type="match status" value="1"/>
</dbReference>
<dbReference type="Gene3D" id="2.30.30.40">
    <property type="entry name" value="SH3 Domains"/>
    <property type="match status" value="1"/>
</dbReference>
<evidence type="ECO:0000259" key="7">
    <source>
        <dbReference type="PROSITE" id="PS50106"/>
    </source>
</evidence>
<dbReference type="SMART" id="SM00326">
    <property type="entry name" value="SH3"/>
    <property type="match status" value="1"/>
</dbReference>
<feature type="domain" description="PDZ" evidence="7">
    <location>
        <begin position="140"/>
        <end position="221"/>
    </location>
</feature>
<sequence length="567" mass="63578">MTAVMAAGDSGSLSLGGLLSSLEKARLHIDSDEDDFGFLAELLKSRELQALVHVHNKISRTKKVCQPLLSNAEDIGISIMREIHYRTIPSSDAIELFAILQSPHLQGVLQAHDSIAAKDFVPHLPEIPVEVDEDEETVKIVQLVKSNEPMGATIKQDDNTGAIVIARIMHGGAADRSGLIHVGDEVQEVNNLNVLGKTPGDVLKILMQAEGTITFKLLPAGSSAYLRESKVRVRAYFDYNPKEDKHIPCKEAGLPFKKKDILHIVTQDDPYWWQARREGDRNMRAGLIPSRQLQEKRILAQRQDQTANGQIAGMRPKSPGCRPSPKVKKIIYDASESEDFDREEVATYEEVARLYPRPGLPRPIVLVGPPGVGRNELKRRLMALDVDKFRTPVPMTSRPRRPGEVNNRDYQFVSRDELEEEASAGTLVEHGEYKGHLYGTSSVTLKSMINAGYVVVITPHYQALKYLRTAEFKPYVIYVKPPTLAVLKETRMAAHARSTFDENNSRGFTEDEFRDMLKAAARIEFHYSHWFDEVIVNDELSSAFELMVSGVNKVETEPLWVPASWVQ</sequence>
<evidence type="ECO:0000313" key="9">
    <source>
        <dbReference type="EMBL" id="KAK4323103.1"/>
    </source>
</evidence>
<dbReference type="SMART" id="SM00228">
    <property type="entry name" value="PDZ"/>
    <property type="match status" value="1"/>
</dbReference>
<dbReference type="CDD" id="cd11862">
    <property type="entry name" value="SH3_MPP"/>
    <property type="match status" value="1"/>
</dbReference>
<dbReference type="PROSITE" id="PS51022">
    <property type="entry name" value="L27"/>
    <property type="match status" value="1"/>
</dbReference>
<keyword evidence="2 3" id="KW-0728">SH3 domain</keyword>
<evidence type="ECO:0000256" key="2">
    <source>
        <dbReference type="ARBA" id="ARBA00022443"/>
    </source>
</evidence>
<evidence type="ECO:0008006" key="11">
    <source>
        <dbReference type="Google" id="ProtNLM"/>
    </source>
</evidence>
<evidence type="ECO:0000259" key="5">
    <source>
        <dbReference type="PROSITE" id="PS50002"/>
    </source>
</evidence>
<dbReference type="InterPro" id="IPR014775">
    <property type="entry name" value="L27_C"/>
</dbReference>
<dbReference type="CDD" id="cd06799">
    <property type="entry name" value="PDZ_MPP3-MPP4-MPP7-like"/>
    <property type="match status" value="1"/>
</dbReference>
<gene>
    <name evidence="9" type="ORF">Pmani_006177</name>
</gene>
<dbReference type="PANTHER" id="PTHR23122">
    <property type="entry name" value="MEMBRANE-ASSOCIATED GUANYLATE KINASE MAGUK"/>
    <property type="match status" value="1"/>
</dbReference>
<dbReference type="GO" id="GO:0030054">
    <property type="term" value="C:cell junction"/>
    <property type="evidence" value="ECO:0007669"/>
    <property type="project" value="UniProtKB-ARBA"/>
</dbReference>
<reference evidence="9" key="1">
    <citation type="submission" date="2023-11" db="EMBL/GenBank/DDBJ databases">
        <title>Genome assemblies of two species of porcelain crab, Petrolisthes cinctipes and Petrolisthes manimaculis (Anomura: Porcellanidae).</title>
        <authorList>
            <person name="Angst P."/>
        </authorList>
    </citation>
    <scope>NUCLEOTIDE SEQUENCE</scope>
    <source>
        <strain evidence="9">PB745_02</strain>
        <tissue evidence="9">Gill</tissue>
    </source>
</reference>
<dbReference type="InterPro" id="IPR036028">
    <property type="entry name" value="SH3-like_dom_sf"/>
</dbReference>
<dbReference type="SUPFAM" id="SSF52540">
    <property type="entry name" value="P-loop containing nucleoside triphosphate hydrolases"/>
    <property type="match status" value="1"/>
</dbReference>
<dbReference type="SMART" id="SM00072">
    <property type="entry name" value="GuKc"/>
    <property type="match status" value="1"/>
</dbReference>
<feature type="domain" description="Guanylate kinase-like" evidence="6">
    <location>
        <begin position="361"/>
        <end position="552"/>
    </location>
</feature>
<dbReference type="InterPro" id="IPR008145">
    <property type="entry name" value="GK/Ca_channel_bsu"/>
</dbReference>
<dbReference type="Gene3D" id="2.30.42.10">
    <property type="match status" value="1"/>
</dbReference>
<evidence type="ECO:0000256" key="1">
    <source>
        <dbReference type="ARBA" id="ARBA00007014"/>
    </source>
</evidence>
<proteinExistence type="inferred from homology"/>
<dbReference type="InterPro" id="IPR001452">
    <property type="entry name" value="SH3_domain"/>
</dbReference>
<dbReference type="FunFam" id="3.30.63.10:FF:000002">
    <property type="entry name" value="Guanylate kinase 1"/>
    <property type="match status" value="1"/>
</dbReference>
<dbReference type="InterPro" id="IPR004172">
    <property type="entry name" value="L27_dom"/>
</dbReference>
<dbReference type="InterPro" id="IPR036034">
    <property type="entry name" value="PDZ_sf"/>
</dbReference>
<dbReference type="EMBL" id="JAWZYT010000472">
    <property type="protein sequence ID" value="KAK4323103.1"/>
    <property type="molecule type" value="Genomic_DNA"/>
</dbReference>
<dbReference type="PROSITE" id="PS50002">
    <property type="entry name" value="SH3"/>
    <property type="match status" value="1"/>
</dbReference>